<sequence>MGRKAFEKNPVDENLVEKTEEEKKQSFQQTEAESEELKKRVMALQQENEGQNKKAGVSYWQTIKTDMSILPYQPTQAEIDSLEGIWLCYTGSPQARISDPARYHKVVPNLVEITYKNGYFTFNRFGASFDHIGYMQFEAPNLVSIYSKIKSGSNNIESPRHSLLNLGSDRKYLAAISASWNFDVGAKNKIIGIREVYQKLGKNGRIEEVINEIENASCQCKIVRWHKANNETQTFYLKNVLLDSLHPAEIRQLINEKSILTNEPEDALIILKDSLQ</sequence>
<reference evidence="1" key="1">
    <citation type="submission" date="2021-03" db="EMBL/GenBank/DDBJ databases">
        <title>Evolutionary priming and transition to the ectomycorrhizal habit in an iconic lineage of mushroom-forming fungi: is preadaptation a requirement?</title>
        <authorList>
            <consortium name="DOE Joint Genome Institute"/>
            <person name="Looney B.P."/>
            <person name="Miyauchi S."/>
            <person name="Morin E."/>
            <person name="Drula E."/>
            <person name="Courty P.E."/>
            <person name="Chicoki N."/>
            <person name="Fauchery L."/>
            <person name="Kohler A."/>
            <person name="Kuo A."/>
            <person name="LaButti K."/>
            <person name="Pangilinan J."/>
            <person name="Lipzen A."/>
            <person name="Riley R."/>
            <person name="Andreopoulos W."/>
            <person name="He G."/>
            <person name="Johnson J."/>
            <person name="Barry K.W."/>
            <person name="Grigoriev I.V."/>
            <person name="Nagy L."/>
            <person name="Hibbett D."/>
            <person name="Henrissat B."/>
            <person name="Matheny P.B."/>
            <person name="Labbe J."/>
            <person name="Martin A.F."/>
        </authorList>
    </citation>
    <scope>NUCLEOTIDE SEQUENCE</scope>
    <source>
        <strain evidence="1">BPL698</strain>
    </source>
</reference>
<gene>
    <name evidence="1" type="ORF">F5148DRAFT_1152715</name>
</gene>
<protein>
    <submittedName>
        <fullName evidence="1">Uncharacterized protein</fullName>
    </submittedName>
</protein>
<evidence type="ECO:0000313" key="1">
    <source>
        <dbReference type="EMBL" id="KAI9450650.1"/>
    </source>
</evidence>
<name>A0ACC0TVD9_9AGAM</name>
<keyword evidence="2" id="KW-1185">Reference proteome</keyword>
<dbReference type="EMBL" id="JAGFNK010000420">
    <property type="protein sequence ID" value="KAI9450650.1"/>
    <property type="molecule type" value="Genomic_DNA"/>
</dbReference>
<accession>A0ACC0TVD9</accession>
<organism evidence="1 2">
    <name type="scientific">Russula earlei</name>
    <dbReference type="NCBI Taxonomy" id="71964"/>
    <lineage>
        <taxon>Eukaryota</taxon>
        <taxon>Fungi</taxon>
        <taxon>Dikarya</taxon>
        <taxon>Basidiomycota</taxon>
        <taxon>Agaricomycotina</taxon>
        <taxon>Agaricomycetes</taxon>
        <taxon>Russulales</taxon>
        <taxon>Russulaceae</taxon>
        <taxon>Russula</taxon>
    </lineage>
</organism>
<dbReference type="Proteomes" id="UP001207468">
    <property type="component" value="Unassembled WGS sequence"/>
</dbReference>
<comment type="caution">
    <text evidence="1">The sequence shown here is derived from an EMBL/GenBank/DDBJ whole genome shotgun (WGS) entry which is preliminary data.</text>
</comment>
<proteinExistence type="predicted"/>
<evidence type="ECO:0000313" key="2">
    <source>
        <dbReference type="Proteomes" id="UP001207468"/>
    </source>
</evidence>